<keyword evidence="7" id="KW-0456">Lyase</keyword>
<feature type="non-terminal residue" evidence="12">
    <location>
        <position position="191"/>
    </location>
</feature>
<accession>A0A1F6C9J6</accession>
<dbReference type="EMBL" id="MFKF01000363">
    <property type="protein sequence ID" value="OGG45853.1"/>
    <property type="molecule type" value="Genomic_DNA"/>
</dbReference>
<sequence>MITIIDYGMGNLRSVQKAFERGGHPATITNRAGDVEQATRLVLPGVGAFGEAMENLRKGGLIAPLMSAVARGAPLLGICLGQQLLFSRSEEMGDHEGLGLLPGRVRRFPPSLRVPHIGWNQAHIQRPSSLLEGIPDKAFFYFVHSYYVEPADSTDTLTITDYGIDYASIVGRGHLFGVQFHPEKSQDLGLR</sequence>
<dbReference type="UniPathway" id="UPA00031">
    <property type="reaction ID" value="UER00010"/>
</dbReference>
<dbReference type="InterPro" id="IPR010139">
    <property type="entry name" value="Imidazole-glycPsynth_HisH"/>
</dbReference>
<dbReference type="Proteomes" id="UP000178606">
    <property type="component" value="Unassembled WGS sequence"/>
</dbReference>
<organism evidence="12 13">
    <name type="scientific">Handelsmanbacteria sp. (strain RIFCSPLOWO2_12_FULL_64_10)</name>
    <dbReference type="NCBI Taxonomy" id="1817868"/>
    <lineage>
        <taxon>Bacteria</taxon>
        <taxon>Candidatus Handelsmaniibacteriota</taxon>
    </lineage>
</organism>
<dbReference type="InterPro" id="IPR017926">
    <property type="entry name" value="GATASE"/>
</dbReference>
<dbReference type="CDD" id="cd01748">
    <property type="entry name" value="GATase1_IGP_Synthase"/>
    <property type="match status" value="1"/>
</dbReference>
<evidence type="ECO:0000256" key="3">
    <source>
        <dbReference type="ARBA" id="ARBA00022605"/>
    </source>
</evidence>
<evidence type="ECO:0000256" key="2">
    <source>
        <dbReference type="ARBA" id="ARBA00011152"/>
    </source>
</evidence>
<evidence type="ECO:0000256" key="6">
    <source>
        <dbReference type="ARBA" id="ARBA00023102"/>
    </source>
</evidence>
<evidence type="ECO:0000259" key="11">
    <source>
        <dbReference type="Pfam" id="PF00117"/>
    </source>
</evidence>
<dbReference type="GO" id="GO:0004359">
    <property type="term" value="F:glutaminase activity"/>
    <property type="evidence" value="ECO:0007669"/>
    <property type="project" value="UniProtKB-EC"/>
</dbReference>
<feature type="active site" evidence="10">
    <location>
        <position position="181"/>
    </location>
</feature>
<evidence type="ECO:0000256" key="8">
    <source>
        <dbReference type="ARBA" id="ARBA00047838"/>
    </source>
</evidence>
<evidence type="ECO:0000256" key="7">
    <source>
        <dbReference type="ARBA" id="ARBA00023239"/>
    </source>
</evidence>
<feature type="active site" evidence="10">
    <location>
        <position position="183"/>
    </location>
</feature>
<feature type="domain" description="Glutamine amidotransferase" evidence="11">
    <location>
        <begin position="4"/>
        <end position="186"/>
    </location>
</feature>
<dbReference type="Gene3D" id="3.40.50.880">
    <property type="match status" value="1"/>
</dbReference>
<keyword evidence="6" id="KW-0368">Histidine biosynthesis</keyword>
<comment type="pathway">
    <text evidence="1">Amino-acid biosynthesis; L-histidine biosynthesis; L-histidine from 5-phospho-alpha-D-ribose 1-diphosphate: step 5/9.</text>
</comment>
<dbReference type="HAMAP" id="MF_00278">
    <property type="entry name" value="HisH"/>
    <property type="match status" value="1"/>
</dbReference>
<evidence type="ECO:0000313" key="12">
    <source>
        <dbReference type="EMBL" id="OGG45853.1"/>
    </source>
</evidence>
<evidence type="ECO:0000256" key="10">
    <source>
        <dbReference type="PIRSR" id="PIRSR000495-1"/>
    </source>
</evidence>
<gene>
    <name evidence="12" type="ORF">A3F84_16035</name>
</gene>
<reference evidence="12 13" key="1">
    <citation type="journal article" date="2016" name="Nat. Commun.">
        <title>Thousands of microbial genomes shed light on interconnected biogeochemical processes in an aquifer system.</title>
        <authorList>
            <person name="Anantharaman K."/>
            <person name="Brown C.T."/>
            <person name="Hug L.A."/>
            <person name="Sharon I."/>
            <person name="Castelle C.J."/>
            <person name="Probst A.J."/>
            <person name="Thomas B.C."/>
            <person name="Singh A."/>
            <person name="Wilkins M.J."/>
            <person name="Karaoz U."/>
            <person name="Brodie E.L."/>
            <person name="Williams K.H."/>
            <person name="Hubbard S.S."/>
            <person name="Banfield J.F."/>
        </authorList>
    </citation>
    <scope>NUCLEOTIDE SEQUENCE [LARGE SCALE GENOMIC DNA]</scope>
    <source>
        <strain evidence="13">RIFCSPLOWO2_12_FULL_64_10</strain>
    </source>
</reference>
<comment type="catalytic activity">
    <reaction evidence="8">
        <text>5-[(5-phospho-1-deoxy-D-ribulos-1-ylimino)methylamino]-1-(5-phospho-beta-D-ribosyl)imidazole-4-carboxamide + L-glutamine = D-erythro-1-(imidazol-4-yl)glycerol 3-phosphate + 5-amino-1-(5-phospho-beta-D-ribosyl)imidazole-4-carboxamide + L-glutamate + H(+)</text>
        <dbReference type="Rhea" id="RHEA:24793"/>
        <dbReference type="ChEBI" id="CHEBI:15378"/>
        <dbReference type="ChEBI" id="CHEBI:29985"/>
        <dbReference type="ChEBI" id="CHEBI:58278"/>
        <dbReference type="ChEBI" id="CHEBI:58359"/>
        <dbReference type="ChEBI" id="CHEBI:58475"/>
        <dbReference type="ChEBI" id="CHEBI:58525"/>
        <dbReference type="EC" id="4.3.2.10"/>
    </reaction>
</comment>
<dbReference type="GO" id="GO:0000107">
    <property type="term" value="F:imidazoleglycerol-phosphate synthase activity"/>
    <property type="evidence" value="ECO:0007669"/>
    <property type="project" value="RHEA"/>
</dbReference>
<keyword evidence="12" id="KW-0808">Transferase</keyword>
<dbReference type="AlphaFoldDB" id="A0A1F6C9J6"/>
<evidence type="ECO:0000313" key="13">
    <source>
        <dbReference type="Proteomes" id="UP000178606"/>
    </source>
</evidence>
<dbReference type="PANTHER" id="PTHR42701">
    <property type="entry name" value="IMIDAZOLE GLYCEROL PHOSPHATE SYNTHASE SUBUNIT HISH"/>
    <property type="match status" value="1"/>
</dbReference>
<dbReference type="PANTHER" id="PTHR42701:SF1">
    <property type="entry name" value="IMIDAZOLE GLYCEROL PHOSPHATE SYNTHASE SUBUNIT HISH"/>
    <property type="match status" value="1"/>
</dbReference>
<dbReference type="PIRSF" id="PIRSF000495">
    <property type="entry name" value="Amidotransf_hisH"/>
    <property type="match status" value="1"/>
</dbReference>
<protein>
    <submittedName>
        <fullName evidence="12">Imidazole glycerol phosphate synthase, glutamine amidotransferase subunit</fullName>
    </submittedName>
</protein>
<feature type="active site" description="Nucleophile" evidence="10">
    <location>
        <position position="79"/>
    </location>
</feature>
<dbReference type="SUPFAM" id="SSF52317">
    <property type="entry name" value="Class I glutamine amidotransferase-like"/>
    <property type="match status" value="1"/>
</dbReference>
<proteinExistence type="inferred from homology"/>
<keyword evidence="4" id="KW-0378">Hydrolase</keyword>
<comment type="subunit">
    <text evidence="2">Heterodimer of HisH and HisF.</text>
</comment>
<dbReference type="NCBIfam" id="TIGR01855">
    <property type="entry name" value="IMP_synth_hisH"/>
    <property type="match status" value="1"/>
</dbReference>
<dbReference type="GO" id="GO:0000105">
    <property type="term" value="P:L-histidine biosynthetic process"/>
    <property type="evidence" value="ECO:0007669"/>
    <property type="project" value="UniProtKB-UniPathway"/>
</dbReference>
<keyword evidence="5 12" id="KW-0315">Glutamine amidotransferase</keyword>
<dbReference type="PROSITE" id="PS51273">
    <property type="entry name" value="GATASE_TYPE_1"/>
    <property type="match status" value="1"/>
</dbReference>
<dbReference type="Pfam" id="PF00117">
    <property type="entry name" value="GATase"/>
    <property type="match status" value="1"/>
</dbReference>
<evidence type="ECO:0000256" key="5">
    <source>
        <dbReference type="ARBA" id="ARBA00022962"/>
    </source>
</evidence>
<dbReference type="GO" id="GO:0016829">
    <property type="term" value="F:lyase activity"/>
    <property type="evidence" value="ECO:0007669"/>
    <property type="project" value="UniProtKB-KW"/>
</dbReference>
<evidence type="ECO:0000256" key="9">
    <source>
        <dbReference type="ARBA" id="ARBA00049534"/>
    </source>
</evidence>
<evidence type="ECO:0000256" key="1">
    <source>
        <dbReference type="ARBA" id="ARBA00005091"/>
    </source>
</evidence>
<keyword evidence="3" id="KW-0028">Amino-acid biosynthesis</keyword>
<evidence type="ECO:0000256" key="4">
    <source>
        <dbReference type="ARBA" id="ARBA00022801"/>
    </source>
</evidence>
<name>A0A1F6C9J6_HANXR</name>
<comment type="caution">
    <text evidence="12">The sequence shown here is derived from an EMBL/GenBank/DDBJ whole genome shotgun (WGS) entry which is preliminary data.</text>
</comment>
<dbReference type="InterPro" id="IPR029062">
    <property type="entry name" value="Class_I_gatase-like"/>
</dbReference>
<comment type="catalytic activity">
    <reaction evidence="9">
        <text>L-glutamine + H2O = L-glutamate + NH4(+)</text>
        <dbReference type="Rhea" id="RHEA:15889"/>
        <dbReference type="ChEBI" id="CHEBI:15377"/>
        <dbReference type="ChEBI" id="CHEBI:28938"/>
        <dbReference type="ChEBI" id="CHEBI:29985"/>
        <dbReference type="ChEBI" id="CHEBI:58359"/>
        <dbReference type="EC" id="3.5.1.2"/>
    </reaction>
</comment>